<proteinExistence type="predicted"/>
<dbReference type="InterPro" id="IPR052922">
    <property type="entry name" value="Cytidylate_Kinase-2"/>
</dbReference>
<reference evidence="1 2" key="1">
    <citation type="submission" date="2019-11" db="EMBL/GenBank/DDBJ databases">
        <authorList>
            <person name="He Y."/>
        </authorList>
    </citation>
    <scope>NUCLEOTIDE SEQUENCE [LARGE SCALE GENOMIC DNA]</scope>
    <source>
        <strain evidence="1 2">SCSIO 58843</strain>
    </source>
</reference>
<dbReference type="EMBL" id="CP045851">
    <property type="protein sequence ID" value="QGG93934.1"/>
    <property type="molecule type" value="Genomic_DNA"/>
</dbReference>
<gene>
    <name evidence="1" type="ORF">GH723_01780</name>
</gene>
<dbReference type="AlphaFoldDB" id="A0A5Q2REB2"/>
<organism evidence="1 2">
    <name type="scientific">Actinomarinicola tropica</name>
    <dbReference type="NCBI Taxonomy" id="2789776"/>
    <lineage>
        <taxon>Bacteria</taxon>
        <taxon>Bacillati</taxon>
        <taxon>Actinomycetota</taxon>
        <taxon>Acidimicrobiia</taxon>
        <taxon>Acidimicrobiales</taxon>
        <taxon>Iamiaceae</taxon>
        <taxon>Actinomarinicola</taxon>
    </lineage>
</organism>
<dbReference type="RefSeq" id="WP_153758040.1">
    <property type="nucleotide sequence ID" value="NZ_CP045851.1"/>
</dbReference>
<evidence type="ECO:0008006" key="3">
    <source>
        <dbReference type="Google" id="ProtNLM"/>
    </source>
</evidence>
<keyword evidence="2" id="KW-1185">Reference proteome</keyword>
<dbReference type="Gene3D" id="3.40.50.300">
    <property type="entry name" value="P-loop containing nucleotide triphosphate hydrolases"/>
    <property type="match status" value="1"/>
</dbReference>
<dbReference type="NCBIfam" id="NF004861">
    <property type="entry name" value="PRK06217.1"/>
    <property type="match status" value="1"/>
</dbReference>
<dbReference type="InterPro" id="IPR027417">
    <property type="entry name" value="P-loop_NTPase"/>
</dbReference>
<evidence type="ECO:0000313" key="2">
    <source>
        <dbReference type="Proteomes" id="UP000334019"/>
    </source>
</evidence>
<dbReference type="PANTHER" id="PTHR37816:SF2">
    <property type="entry name" value="DNA TOPOLOGY MODULATION PROTEIN FLAR-RELATED PROTEIN"/>
    <property type="match status" value="1"/>
</dbReference>
<name>A0A5Q2REB2_9ACTN</name>
<dbReference type="Proteomes" id="UP000334019">
    <property type="component" value="Chromosome"/>
</dbReference>
<evidence type="ECO:0000313" key="1">
    <source>
        <dbReference type="EMBL" id="QGG93934.1"/>
    </source>
</evidence>
<accession>A0A5Q2REB2</accession>
<dbReference type="KEGG" id="atq:GH723_01780"/>
<dbReference type="SUPFAM" id="SSF52540">
    <property type="entry name" value="P-loop containing nucleoside triphosphate hydrolases"/>
    <property type="match status" value="1"/>
</dbReference>
<dbReference type="PANTHER" id="PTHR37816">
    <property type="entry name" value="YALI0E33011P"/>
    <property type="match status" value="1"/>
</dbReference>
<protein>
    <recommendedName>
        <fullName evidence="3">Adenylate kinase</fullName>
    </recommendedName>
</protein>
<sequence length="181" mass="20152">MNPRRLHILGASGAGTTTLGRAIADRWSVPHADVDDYFWEPTDPPYTRQREPAARLRLMEEIFVARPAWVLTGSIVGWGESLIPHIDLAVFVTLDPSVRLARLRRRERQRYGARIDEGGDLHESTEGFLAWAAGYDDPSFAGRNRALHEAWLAELPCPVLHVDGDRPLVDLVAEVTGADPP</sequence>